<reference evidence="23" key="2">
    <citation type="journal article" date="2022" name="Microbiol. Resour. Announc.">
        <title>Metagenome Sequencing to Explore Phylogenomics of Terrestrial Cyanobacteria.</title>
        <authorList>
            <person name="Ward R.D."/>
            <person name="Stajich J.E."/>
            <person name="Johansen J.R."/>
            <person name="Huntemann M."/>
            <person name="Clum A."/>
            <person name="Foster B."/>
            <person name="Foster B."/>
            <person name="Roux S."/>
            <person name="Palaniappan K."/>
            <person name="Varghese N."/>
            <person name="Mukherjee S."/>
            <person name="Reddy T.B.K."/>
            <person name="Daum C."/>
            <person name="Copeland A."/>
            <person name="Chen I.A."/>
            <person name="Ivanova N.N."/>
            <person name="Kyrpides N.C."/>
            <person name="Shapiro N."/>
            <person name="Eloe-Fadrosh E.A."/>
            <person name="Pietrasiak N."/>
        </authorList>
    </citation>
    <scope>NUCLEOTIDE SEQUENCE</scope>
    <source>
        <strain evidence="23">GSE-TBD4-15B</strain>
    </source>
</reference>
<dbReference type="SMART" id="SM00091">
    <property type="entry name" value="PAS"/>
    <property type="match status" value="1"/>
</dbReference>
<keyword evidence="8" id="KW-0808">Transferase</keyword>
<evidence type="ECO:0000256" key="1">
    <source>
        <dbReference type="ARBA" id="ARBA00000085"/>
    </source>
</evidence>
<dbReference type="CDD" id="cd17580">
    <property type="entry name" value="REC_2_DhkD-like"/>
    <property type="match status" value="1"/>
</dbReference>
<dbReference type="CDD" id="cd16922">
    <property type="entry name" value="HATPase_EvgS-ArcB-TorS-like"/>
    <property type="match status" value="1"/>
</dbReference>
<evidence type="ECO:0000256" key="16">
    <source>
        <dbReference type="ARBA" id="ARBA00023136"/>
    </source>
</evidence>
<dbReference type="EMBL" id="JAHHHV010000040">
    <property type="protein sequence ID" value="MBW4465361.1"/>
    <property type="molecule type" value="Genomic_DNA"/>
</dbReference>
<dbReference type="GO" id="GO:0005524">
    <property type="term" value="F:ATP binding"/>
    <property type="evidence" value="ECO:0007669"/>
    <property type="project" value="UniProtKB-KW"/>
</dbReference>
<dbReference type="InterPro" id="IPR036097">
    <property type="entry name" value="HisK_dim/P_sf"/>
</dbReference>
<feature type="domain" description="Response regulatory" evidence="20">
    <location>
        <begin position="567"/>
        <end position="682"/>
    </location>
</feature>
<evidence type="ECO:0000256" key="17">
    <source>
        <dbReference type="ARBA" id="ARBA00074306"/>
    </source>
</evidence>
<dbReference type="FunFam" id="3.30.565.10:FF:000010">
    <property type="entry name" value="Sensor histidine kinase RcsC"/>
    <property type="match status" value="1"/>
</dbReference>
<dbReference type="Gene3D" id="3.40.50.2300">
    <property type="match status" value="1"/>
</dbReference>
<dbReference type="SMART" id="SM00387">
    <property type="entry name" value="HATPase_c"/>
    <property type="match status" value="1"/>
</dbReference>
<dbReference type="FunFam" id="1.10.287.130:FF:000004">
    <property type="entry name" value="Ethylene receptor 1"/>
    <property type="match status" value="1"/>
</dbReference>
<evidence type="ECO:0000256" key="12">
    <source>
        <dbReference type="ARBA" id="ARBA00022777"/>
    </source>
</evidence>
<evidence type="ECO:0000256" key="4">
    <source>
        <dbReference type="ARBA" id="ARBA00012438"/>
    </source>
</evidence>
<evidence type="ECO:0000259" key="20">
    <source>
        <dbReference type="PROSITE" id="PS50110"/>
    </source>
</evidence>
<dbReference type="GO" id="GO:0005886">
    <property type="term" value="C:plasma membrane"/>
    <property type="evidence" value="ECO:0007669"/>
    <property type="project" value="UniProtKB-SubCell"/>
</dbReference>
<dbReference type="FunFam" id="2.10.70.100:FF:000001">
    <property type="entry name" value="Sensory transduction histidine kinase"/>
    <property type="match status" value="1"/>
</dbReference>
<feature type="domain" description="Histidine kinase" evidence="19">
    <location>
        <begin position="324"/>
        <end position="542"/>
    </location>
</feature>
<dbReference type="AlphaFoldDB" id="A0A951U4F8"/>
<sequence length="698" mass="77048">MAKSTIPEHILASSGEVGALLQSFDWSTTAIGAIETWPQSLWTAVTLCLPSRFPMAILWGSSLTQIYNDGYRVILGTKHPGAMGQPTQDCWPEVWQFNEPIYQAVMTEGQVTYLEDQLYPVKRDGHVEDCYFTLCYSPIYEGATVGGILVTVLETTRQVQKQQQSQSALSESEGRLRQLAETVSSVFWLVDLNPTQLLYISPAYERIWGRSAAEIYGNLQRWIEFVHPDDRERVKSAPARCREQGSYEEEYRIIRPDGSIRWVRDRGFAVRDETGELYRLAGVAEDVTDWVRLAAERDQILCREQGARAEAEQANRIKDEFLAVLSHEIRTPLNPILGWAQILRGGRLSPERTAEAVEIIERNAQLQVQLINDLLDISRILQGKLNLQPVSVDLAQVTTAALETIRLAAEAKELRLRVDAPPGCCFIRGDVTRLQQVIWNLISNAVKFTPAGGEIEIQLTQVGQAAQLQVRDSGRGIDPEFLPHVFEYFRQQDGSTTRKFGGLGLRLAIVRQIVELHGGTVAAESAGDGQGATFTVTVPLEKTARLASPSPQPEPSAAADLPLEGLRVLVVDDDLDSRQLAAFVVKEAGARVVAVPSGQAALQVLESIRPDVVVSDIGMPDMDGYLLMQQMRALALNPAVKIALTAYASEVDHQQALAAGFDQHLVKPFNPAALVETIAQLIARCPSLEGSLESLKLE</sequence>
<dbReference type="PROSITE" id="PS50112">
    <property type="entry name" value="PAS"/>
    <property type="match status" value="1"/>
</dbReference>
<dbReference type="PROSITE" id="PS50113">
    <property type="entry name" value="PAC"/>
    <property type="match status" value="1"/>
</dbReference>
<dbReference type="Proteomes" id="UP000707356">
    <property type="component" value="Unassembled WGS sequence"/>
</dbReference>
<name>A0A951U4F8_9CYAN</name>
<comment type="caution">
    <text evidence="23">The sequence shown here is derived from an EMBL/GenBank/DDBJ whole genome shotgun (WGS) entry which is preliminary data.</text>
</comment>
<keyword evidence="6" id="KW-0997">Cell inner membrane</keyword>
<keyword evidence="11" id="KW-0547">Nucleotide-binding</keyword>
<evidence type="ECO:0000259" key="19">
    <source>
        <dbReference type="PROSITE" id="PS50109"/>
    </source>
</evidence>
<reference evidence="23" key="1">
    <citation type="submission" date="2021-05" db="EMBL/GenBank/DDBJ databases">
        <authorList>
            <person name="Pietrasiak N."/>
            <person name="Ward R."/>
            <person name="Stajich J.E."/>
            <person name="Kurbessoian T."/>
        </authorList>
    </citation>
    <scope>NUCLEOTIDE SEQUENCE</scope>
    <source>
        <strain evidence="23">GSE-TBD4-15B</strain>
    </source>
</reference>
<comment type="catalytic activity">
    <reaction evidence="1">
        <text>ATP + protein L-histidine = ADP + protein N-phospho-L-histidine.</text>
        <dbReference type="EC" id="2.7.13.3"/>
    </reaction>
</comment>
<evidence type="ECO:0000256" key="7">
    <source>
        <dbReference type="ARBA" id="ARBA00022553"/>
    </source>
</evidence>
<evidence type="ECO:0000256" key="13">
    <source>
        <dbReference type="ARBA" id="ARBA00022840"/>
    </source>
</evidence>
<dbReference type="InterPro" id="IPR013655">
    <property type="entry name" value="PAS_fold_3"/>
</dbReference>
<dbReference type="PROSITE" id="PS50110">
    <property type="entry name" value="RESPONSE_REGULATORY"/>
    <property type="match status" value="1"/>
</dbReference>
<dbReference type="InterPro" id="IPR003661">
    <property type="entry name" value="HisK_dim/P_dom"/>
</dbReference>
<gene>
    <name evidence="23" type="ORF">KME07_07965</name>
</gene>
<keyword evidence="15" id="KW-0902">Two-component regulatory system</keyword>
<keyword evidence="9" id="KW-0812">Transmembrane</keyword>
<dbReference type="SUPFAM" id="SSF47384">
    <property type="entry name" value="Homodimeric domain of signal transducing histidine kinase"/>
    <property type="match status" value="1"/>
</dbReference>
<dbReference type="Pfam" id="PF02518">
    <property type="entry name" value="HATPase_c"/>
    <property type="match status" value="1"/>
</dbReference>
<dbReference type="InterPro" id="IPR000700">
    <property type="entry name" value="PAS-assoc_C"/>
</dbReference>
<comment type="subcellular location">
    <subcellularLocation>
        <location evidence="2">Cell inner membrane</location>
        <topology evidence="2">Multi-pass membrane protein</topology>
    </subcellularLocation>
</comment>
<evidence type="ECO:0000256" key="5">
    <source>
        <dbReference type="ARBA" id="ARBA00022475"/>
    </source>
</evidence>
<evidence type="ECO:0000256" key="3">
    <source>
        <dbReference type="ARBA" id="ARBA00006402"/>
    </source>
</evidence>
<dbReference type="SMART" id="SM00448">
    <property type="entry name" value="REC"/>
    <property type="match status" value="1"/>
</dbReference>
<evidence type="ECO:0000256" key="9">
    <source>
        <dbReference type="ARBA" id="ARBA00022692"/>
    </source>
</evidence>
<evidence type="ECO:0000259" key="22">
    <source>
        <dbReference type="PROSITE" id="PS50113"/>
    </source>
</evidence>
<evidence type="ECO:0000256" key="8">
    <source>
        <dbReference type="ARBA" id="ARBA00022679"/>
    </source>
</evidence>
<dbReference type="InterPro" id="IPR035965">
    <property type="entry name" value="PAS-like_dom_sf"/>
</dbReference>
<feature type="domain" description="PAS" evidence="21">
    <location>
        <begin position="172"/>
        <end position="245"/>
    </location>
</feature>
<dbReference type="Gene3D" id="3.30.565.10">
    <property type="entry name" value="Histidine kinase-like ATPase, C-terminal domain"/>
    <property type="match status" value="1"/>
</dbReference>
<dbReference type="PROSITE" id="PS50109">
    <property type="entry name" value="HIS_KIN"/>
    <property type="match status" value="1"/>
</dbReference>
<dbReference type="InterPro" id="IPR011006">
    <property type="entry name" value="CheY-like_superfamily"/>
</dbReference>
<keyword evidence="10" id="KW-0677">Repeat</keyword>
<dbReference type="Pfam" id="PF08447">
    <property type="entry name" value="PAS_3"/>
    <property type="match status" value="1"/>
</dbReference>
<dbReference type="InterPro" id="IPR001610">
    <property type="entry name" value="PAC"/>
</dbReference>
<organism evidence="23 24">
    <name type="scientific">Pegethrix bostrychoides GSE-TBD4-15B</name>
    <dbReference type="NCBI Taxonomy" id="2839662"/>
    <lineage>
        <taxon>Bacteria</taxon>
        <taxon>Bacillati</taxon>
        <taxon>Cyanobacteriota</taxon>
        <taxon>Cyanophyceae</taxon>
        <taxon>Oculatellales</taxon>
        <taxon>Oculatellaceae</taxon>
        <taxon>Pegethrix</taxon>
    </lineage>
</organism>
<feature type="modified residue" description="4-aspartylphosphate" evidence="18">
    <location>
        <position position="616"/>
    </location>
</feature>
<proteinExistence type="inferred from homology"/>
<keyword evidence="14" id="KW-1133">Transmembrane helix</keyword>
<evidence type="ECO:0000256" key="6">
    <source>
        <dbReference type="ARBA" id="ARBA00022519"/>
    </source>
</evidence>
<accession>A0A951U4F8</accession>
<keyword evidence="16" id="KW-0472">Membrane</keyword>
<dbReference type="Gene3D" id="1.10.287.130">
    <property type="match status" value="1"/>
</dbReference>
<dbReference type="InterPro" id="IPR004358">
    <property type="entry name" value="Sig_transdc_His_kin-like_C"/>
</dbReference>
<keyword evidence="12" id="KW-0418">Kinase</keyword>
<dbReference type="SUPFAM" id="SSF52172">
    <property type="entry name" value="CheY-like"/>
    <property type="match status" value="1"/>
</dbReference>
<evidence type="ECO:0000256" key="10">
    <source>
        <dbReference type="ARBA" id="ARBA00022737"/>
    </source>
</evidence>
<dbReference type="EC" id="2.7.13.3" evidence="4"/>
<protein>
    <recommendedName>
        <fullName evidence="17">Circadian input-output histidine kinase CikA</fullName>
        <ecNumber evidence="4">2.7.13.3</ecNumber>
    </recommendedName>
</protein>
<dbReference type="NCBIfam" id="TIGR00229">
    <property type="entry name" value="sensory_box"/>
    <property type="match status" value="1"/>
</dbReference>
<dbReference type="Pfam" id="PF00072">
    <property type="entry name" value="Response_reg"/>
    <property type="match status" value="1"/>
</dbReference>
<dbReference type="CDD" id="cd00082">
    <property type="entry name" value="HisKA"/>
    <property type="match status" value="1"/>
</dbReference>
<evidence type="ECO:0000256" key="15">
    <source>
        <dbReference type="ARBA" id="ARBA00023012"/>
    </source>
</evidence>
<dbReference type="CDD" id="cd00130">
    <property type="entry name" value="PAS"/>
    <property type="match status" value="1"/>
</dbReference>
<dbReference type="Pfam" id="PF00512">
    <property type="entry name" value="HisKA"/>
    <property type="match status" value="1"/>
</dbReference>
<feature type="domain" description="PAC" evidence="22">
    <location>
        <begin position="247"/>
        <end position="299"/>
    </location>
</feature>
<dbReference type="InterPro" id="IPR003594">
    <property type="entry name" value="HATPase_dom"/>
</dbReference>
<dbReference type="InterPro" id="IPR001789">
    <property type="entry name" value="Sig_transdc_resp-reg_receiver"/>
</dbReference>
<dbReference type="GO" id="GO:0000155">
    <property type="term" value="F:phosphorelay sensor kinase activity"/>
    <property type="evidence" value="ECO:0007669"/>
    <property type="project" value="InterPro"/>
</dbReference>
<comment type="similarity">
    <text evidence="3">In the N-terminal section; belongs to the phytochrome family.</text>
</comment>
<keyword evidence="13" id="KW-0067">ATP-binding</keyword>
<dbReference type="SMART" id="SM00388">
    <property type="entry name" value="HisKA"/>
    <property type="match status" value="1"/>
</dbReference>
<evidence type="ECO:0000256" key="14">
    <source>
        <dbReference type="ARBA" id="ARBA00022989"/>
    </source>
</evidence>
<keyword evidence="7 18" id="KW-0597">Phosphoprotein</keyword>
<dbReference type="Gene3D" id="3.30.450.20">
    <property type="entry name" value="PAS domain"/>
    <property type="match status" value="2"/>
</dbReference>
<keyword evidence="5" id="KW-1003">Cell membrane</keyword>
<evidence type="ECO:0000256" key="2">
    <source>
        <dbReference type="ARBA" id="ARBA00004429"/>
    </source>
</evidence>
<evidence type="ECO:0000256" key="11">
    <source>
        <dbReference type="ARBA" id="ARBA00022741"/>
    </source>
</evidence>
<dbReference type="SUPFAM" id="SSF55785">
    <property type="entry name" value="PYP-like sensor domain (PAS domain)"/>
    <property type="match status" value="1"/>
</dbReference>
<evidence type="ECO:0000259" key="21">
    <source>
        <dbReference type="PROSITE" id="PS50112"/>
    </source>
</evidence>
<dbReference type="PANTHER" id="PTHR43547:SF2">
    <property type="entry name" value="HYBRID SIGNAL TRANSDUCTION HISTIDINE KINASE C"/>
    <property type="match status" value="1"/>
</dbReference>
<dbReference type="SUPFAM" id="SSF55874">
    <property type="entry name" value="ATPase domain of HSP90 chaperone/DNA topoisomerase II/histidine kinase"/>
    <property type="match status" value="1"/>
</dbReference>
<dbReference type="SMART" id="SM00086">
    <property type="entry name" value="PAC"/>
    <property type="match status" value="1"/>
</dbReference>
<dbReference type="InterPro" id="IPR000014">
    <property type="entry name" value="PAS"/>
</dbReference>
<dbReference type="InterPro" id="IPR036890">
    <property type="entry name" value="HATPase_C_sf"/>
</dbReference>
<evidence type="ECO:0000256" key="18">
    <source>
        <dbReference type="PROSITE-ProRule" id="PRU00169"/>
    </source>
</evidence>
<dbReference type="PRINTS" id="PR00344">
    <property type="entry name" value="BCTRLSENSOR"/>
</dbReference>
<dbReference type="InterPro" id="IPR005467">
    <property type="entry name" value="His_kinase_dom"/>
</dbReference>
<evidence type="ECO:0000313" key="23">
    <source>
        <dbReference type="EMBL" id="MBW4465361.1"/>
    </source>
</evidence>
<dbReference type="PANTHER" id="PTHR43547">
    <property type="entry name" value="TWO-COMPONENT HISTIDINE KINASE"/>
    <property type="match status" value="1"/>
</dbReference>
<evidence type="ECO:0000313" key="24">
    <source>
        <dbReference type="Proteomes" id="UP000707356"/>
    </source>
</evidence>